<dbReference type="AlphaFoldDB" id="A0A9X2INT7"/>
<reference evidence="5" key="1">
    <citation type="submission" date="2022-05" db="EMBL/GenBank/DDBJ databases">
        <title>Comparative Genomics of Spacecraft Associated Microbes.</title>
        <authorList>
            <person name="Tran M.T."/>
            <person name="Wright A."/>
            <person name="Seuylemezian A."/>
            <person name="Eisen J."/>
            <person name="Coil D."/>
        </authorList>
    </citation>
    <scope>NUCLEOTIDE SEQUENCE</scope>
    <source>
        <strain evidence="5">214.1.1</strain>
    </source>
</reference>
<dbReference type="RefSeq" id="WP_251223332.1">
    <property type="nucleotide sequence ID" value="NZ_JAMBOL010000008.1"/>
</dbReference>
<dbReference type="SUPFAM" id="SSF53807">
    <property type="entry name" value="Helical backbone' metal receptor"/>
    <property type="match status" value="1"/>
</dbReference>
<dbReference type="Gene3D" id="3.40.50.1980">
    <property type="entry name" value="Nitrogenase molybdenum iron protein domain"/>
    <property type="match status" value="2"/>
</dbReference>
<protein>
    <submittedName>
        <fullName evidence="5">ABC transporter substrate-binding protein</fullName>
    </submittedName>
</protein>
<feature type="compositionally biased region" description="Low complexity" evidence="2">
    <location>
        <begin position="37"/>
        <end position="47"/>
    </location>
</feature>
<dbReference type="EMBL" id="JAMBOL010000008">
    <property type="protein sequence ID" value="MCM3714560.1"/>
    <property type="molecule type" value="Genomic_DNA"/>
</dbReference>
<comment type="similarity">
    <text evidence="1">Belongs to the bacterial solute-binding protein 8 family.</text>
</comment>
<dbReference type="PROSITE" id="PS51257">
    <property type="entry name" value="PROKAR_LIPOPROTEIN"/>
    <property type="match status" value="1"/>
</dbReference>
<comment type="caution">
    <text evidence="5">The sequence shown here is derived from an EMBL/GenBank/DDBJ whole genome shotgun (WGS) entry which is preliminary data.</text>
</comment>
<dbReference type="PANTHER" id="PTHR30535">
    <property type="entry name" value="VITAMIN B12-BINDING PROTEIN"/>
    <property type="match status" value="1"/>
</dbReference>
<dbReference type="Pfam" id="PF01497">
    <property type="entry name" value="Peripla_BP_2"/>
    <property type="match status" value="1"/>
</dbReference>
<dbReference type="InterPro" id="IPR050902">
    <property type="entry name" value="ABC_Transporter_SBP"/>
</dbReference>
<accession>A0A9X2INT7</accession>
<dbReference type="InterPro" id="IPR002491">
    <property type="entry name" value="ABC_transptr_periplasmic_BD"/>
</dbReference>
<evidence type="ECO:0000256" key="1">
    <source>
        <dbReference type="ARBA" id="ARBA00008814"/>
    </source>
</evidence>
<dbReference type="Proteomes" id="UP001139179">
    <property type="component" value="Unassembled WGS sequence"/>
</dbReference>
<gene>
    <name evidence="5" type="ORF">M3202_10710</name>
</gene>
<evidence type="ECO:0000313" key="5">
    <source>
        <dbReference type="EMBL" id="MCM3714560.1"/>
    </source>
</evidence>
<evidence type="ECO:0000259" key="4">
    <source>
        <dbReference type="PROSITE" id="PS50983"/>
    </source>
</evidence>
<feature type="signal peptide" evidence="3">
    <location>
        <begin position="1"/>
        <end position="20"/>
    </location>
</feature>
<evidence type="ECO:0000256" key="2">
    <source>
        <dbReference type="SAM" id="MobiDB-lite"/>
    </source>
</evidence>
<keyword evidence="3" id="KW-0732">Signal</keyword>
<keyword evidence="6" id="KW-1185">Reference proteome</keyword>
<dbReference type="PROSITE" id="PS50983">
    <property type="entry name" value="FE_B12_PBP"/>
    <property type="match status" value="1"/>
</dbReference>
<feature type="domain" description="Fe/B12 periplasmic-binding" evidence="4">
    <location>
        <begin position="74"/>
        <end position="338"/>
    </location>
</feature>
<feature type="chain" id="PRO_5040853099" evidence="3">
    <location>
        <begin position="21"/>
        <end position="338"/>
    </location>
</feature>
<organism evidence="5 6">
    <name type="scientific">Halalkalibacter oceani</name>
    <dbReference type="NCBI Taxonomy" id="1653776"/>
    <lineage>
        <taxon>Bacteria</taxon>
        <taxon>Bacillati</taxon>
        <taxon>Bacillota</taxon>
        <taxon>Bacilli</taxon>
        <taxon>Bacillales</taxon>
        <taxon>Bacillaceae</taxon>
        <taxon>Halalkalibacter</taxon>
    </lineage>
</organism>
<name>A0A9X2INT7_9BACI</name>
<proteinExistence type="inferred from homology"/>
<feature type="region of interest" description="Disordered" evidence="2">
    <location>
        <begin position="26"/>
        <end position="47"/>
    </location>
</feature>
<sequence length="338" mass="36924">MKKRWIGGFIMIALIGLLLAGCGTADQETGETEEAEGTGSQEETGTAEEAATDFEALTLDNYGREVTVTEKPTKVLTLGPNTTELFIALGLTDYVIGNSLKNHSRGPLPEYEEEYAKIPELTYGSATREAVTTSGADFIYGIDWEFGGEGLDVDELAGLGMTTYMNSATSLEEMYQEIRDIGKIFEIEEAAEAYVADQEARIAAVEETISGEEPVKVLVYDSGGDGVFTAGGTNFETLLIEYAGGRNVFDDITDQQWTTVSYEEVLARDPDVIVVHDYDSPSLEQKIEDIKNDPALSQLEAVQNERFVAITLESVLPGNRMAYTVETLAQGFYPNLFN</sequence>
<dbReference type="PANTHER" id="PTHR30535:SF7">
    <property type="entry name" value="IRON(III) DICITRATE-BINDING PROTEIN"/>
    <property type="match status" value="1"/>
</dbReference>
<evidence type="ECO:0000256" key="3">
    <source>
        <dbReference type="SAM" id="SignalP"/>
    </source>
</evidence>
<evidence type="ECO:0000313" key="6">
    <source>
        <dbReference type="Proteomes" id="UP001139179"/>
    </source>
</evidence>